<reference evidence="1" key="1">
    <citation type="journal article" date="2015" name="Nature">
        <title>Complex archaea that bridge the gap between prokaryotes and eukaryotes.</title>
        <authorList>
            <person name="Spang A."/>
            <person name="Saw J.H."/>
            <person name="Jorgensen S.L."/>
            <person name="Zaremba-Niedzwiedzka K."/>
            <person name="Martijn J."/>
            <person name="Lind A.E."/>
            <person name="van Eijk R."/>
            <person name="Schleper C."/>
            <person name="Guy L."/>
            <person name="Ettema T.J."/>
        </authorList>
    </citation>
    <scope>NUCLEOTIDE SEQUENCE</scope>
</reference>
<proteinExistence type="predicted"/>
<organism evidence="1">
    <name type="scientific">marine sediment metagenome</name>
    <dbReference type="NCBI Taxonomy" id="412755"/>
    <lineage>
        <taxon>unclassified sequences</taxon>
        <taxon>metagenomes</taxon>
        <taxon>ecological metagenomes</taxon>
    </lineage>
</organism>
<protein>
    <submittedName>
        <fullName evidence="1">Uncharacterized protein</fullName>
    </submittedName>
</protein>
<gene>
    <name evidence="1" type="ORF">LCGC14_1623560</name>
</gene>
<comment type="caution">
    <text evidence="1">The sequence shown here is derived from an EMBL/GenBank/DDBJ whole genome shotgun (WGS) entry which is preliminary data.</text>
</comment>
<dbReference type="EMBL" id="LAZR01013299">
    <property type="protein sequence ID" value="KKM22606.1"/>
    <property type="molecule type" value="Genomic_DNA"/>
</dbReference>
<evidence type="ECO:0000313" key="1">
    <source>
        <dbReference type="EMBL" id="KKM22606.1"/>
    </source>
</evidence>
<sequence>MKNVIMPGESVTVSLNVGSEMPTGTGAQTLLVAGADSEWRDITEAPRDGTVIEIQNNYGVAPTFRLSKWVSARGWVDATDENMGTSDGPHLSWRPFDGDPTVYVDPTGGAQNTNEYWLRACGMSTTHPQPRQTEPWWKRLFGSPL</sequence>
<name>A0A0F9I4Q6_9ZZZZ</name>
<dbReference type="AlphaFoldDB" id="A0A0F9I4Q6"/>
<accession>A0A0F9I4Q6</accession>